<dbReference type="AlphaFoldDB" id="A0AAV4HCJ9"/>
<reference evidence="1 2" key="1">
    <citation type="journal article" date="2021" name="Elife">
        <title>Chloroplast acquisition without the gene transfer in kleptoplastic sea slugs, Plakobranchus ocellatus.</title>
        <authorList>
            <person name="Maeda T."/>
            <person name="Takahashi S."/>
            <person name="Yoshida T."/>
            <person name="Shimamura S."/>
            <person name="Takaki Y."/>
            <person name="Nagai Y."/>
            <person name="Toyoda A."/>
            <person name="Suzuki Y."/>
            <person name="Arimoto A."/>
            <person name="Ishii H."/>
            <person name="Satoh N."/>
            <person name="Nishiyama T."/>
            <person name="Hasebe M."/>
            <person name="Maruyama T."/>
            <person name="Minagawa J."/>
            <person name="Obokata J."/>
            <person name="Shigenobu S."/>
        </authorList>
    </citation>
    <scope>NUCLEOTIDE SEQUENCE [LARGE SCALE GENOMIC DNA]</scope>
</reference>
<gene>
    <name evidence="1" type="ORF">ElyMa_004422200</name>
</gene>
<dbReference type="EMBL" id="BMAT01008917">
    <property type="protein sequence ID" value="GFR95192.1"/>
    <property type="molecule type" value="Genomic_DNA"/>
</dbReference>
<evidence type="ECO:0000313" key="1">
    <source>
        <dbReference type="EMBL" id="GFR95192.1"/>
    </source>
</evidence>
<dbReference type="Proteomes" id="UP000762676">
    <property type="component" value="Unassembled WGS sequence"/>
</dbReference>
<evidence type="ECO:0000313" key="2">
    <source>
        <dbReference type="Proteomes" id="UP000762676"/>
    </source>
</evidence>
<organism evidence="1 2">
    <name type="scientific">Elysia marginata</name>
    <dbReference type="NCBI Taxonomy" id="1093978"/>
    <lineage>
        <taxon>Eukaryota</taxon>
        <taxon>Metazoa</taxon>
        <taxon>Spiralia</taxon>
        <taxon>Lophotrochozoa</taxon>
        <taxon>Mollusca</taxon>
        <taxon>Gastropoda</taxon>
        <taxon>Heterobranchia</taxon>
        <taxon>Euthyneura</taxon>
        <taxon>Panpulmonata</taxon>
        <taxon>Sacoglossa</taxon>
        <taxon>Placobranchoidea</taxon>
        <taxon>Plakobranchidae</taxon>
        <taxon>Elysia</taxon>
    </lineage>
</organism>
<proteinExistence type="predicted"/>
<protein>
    <submittedName>
        <fullName evidence="1">Uncharacterized protein</fullName>
    </submittedName>
</protein>
<sequence>MNLAGRCMSGKKIVSTTTTEEKQVQEAYAKSFTYICEYITKQIIENSNVERMTMIKRYLQYIKSHYPDFYNPNYKTYKLKAKLWKHFGGRIQFWQPNYKSELVYPNELPKGAAVETAFEVACSEEGRLKEAAFMLRRLILDFFNDSQPLPWPPSSAYLLSKQSELPSLLIHFIMSYLLSGN</sequence>
<keyword evidence="2" id="KW-1185">Reference proteome</keyword>
<accession>A0AAV4HCJ9</accession>
<name>A0AAV4HCJ9_9GAST</name>
<comment type="caution">
    <text evidence="1">The sequence shown here is derived from an EMBL/GenBank/DDBJ whole genome shotgun (WGS) entry which is preliminary data.</text>
</comment>